<sequence length="247" mass="27334">MDDEFHPDPEFTHSAACEVKSPSPGSGMFSRSRNFTVTGKTFTNVTNNYVAPSALSVYLDSIKFRLSVLEATEHPPPGFLFPASHIGLSIHPGPIVSVPRMQQASGFLRLSSVPQLLAALGTPASMKDCDNFTKQKALIHTANMLPGIWIIRSISYPLKLRLLLPMVEVDGERFGVDLDSTRASYESEHLHLSAPENSDSFTQPSRNVEDDMPPPSLAFKFLMNVQLALILILALFWTYNRVSLVFQ</sequence>
<dbReference type="AlphaFoldDB" id="A0A8H7DJZ2"/>
<evidence type="ECO:0000313" key="4">
    <source>
        <dbReference type="Proteomes" id="UP000623467"/>
    </source>
</evidence>
<evidence type="ECO:0000313" key="3">
    <source>
        <dbReference type="EMBL" id="KAF7376990.1"/>
    </source>
</evidence>
<feature type="region of interest" description="Disordered" evidence="1">
    <location>
        <begin position="1"/>
        <end position="25"/>
    </location>
</feature>
<evidence type="ECO:0000256" key="1">
    <source>
        <dbReference type="SAM" id="MobiDB-lite"/>
    </source>
</evidence>
<evidence type="ECO:0000256" key="2">
    <source>
        <dbReference type="SAM" id="Phobius"/>
    </source>
</evidence>
<name>A0A8H7DJZ2_9AGAR</name>
<feature type="transmembrane region" description="Helical" evidence="2">
    <location>
        <begin position="221"/>
        <end position="239"/>
    </location>
</feature>
<keyword evidence="2" id="KW-0812">Transmembrane</keyword>
<feature type="region of interest" description="Disordered" evidence="1">
    <location>
        <begin position="188"/>
        <end position="209"/>
    </location>
</feature>
<accession>A0A8H7DJZ2</accession>
<keyword evidence="2" id="KW-1133">Transmembrane helix</keyword>
<keyword evidence="2" id="KW-0472">Membrane</keyword>
<organism evidence="3 4">
    <name type="scientific">Mycena sanguinolenta</name>
    <dbReference type="NCBI Taxonomy" id="230812"/>
    <lineage>
        <taxon>Eukaryota</taxon>
        <taxon>Fungi</taxon>
        <taxon>Dikarya</taxon>
        <taxon>Basidiomycota</taxon>
        <taxon>Agaricomycotina</taxon>
        <taxon>Agaricomycetes</taxon>
        <taxon>Agaricomycetidae</taxon>
        <taxon>Agaricales</taxon>
        <taxon>Marasmiineae</taxon>
        <taxon>Mycenaceae</taxon>
        <taxon>Mycena</taxon>
    </lineage>
</organism>
<proteinExistence type="predicted"/>
<dbReference type="Proteomes" id="UP000623467">
    <property type="component" value="Unassembled WGS sequence"/>
</dbReference>
<keyword evidence="4" id="KW-1185">Reference proteome</keyword>
<feature type="compositionally biased region" description="Polar residues" evidence="1">
    <location>
        <begin position="195"/>
        <end position="206"/>
    </location>
</feature>
<gene>
    <name evidence="3" type="ORF">MSAN_00116900</name>
</gene>
<dbReference type="EMBL" id="JACAZH010000001">
    <property type="protein sequence ID" value="KAF7376990.1"/>
    <property type="molecule type" value="Genomic_DNA"/>
</dbReference>
<reference evidence="3" key="1">
    <citation type="submission" date="2020-05" db="EMBL/GenBank/DDBJ databases">
        <title>Mycena genomes resolve the evolution of fungal bioluminescence.</title>
        <authorList>
            <person name="Tsai I.J."/>
        </authorList>
    </citation>
    <scope>NUCLEOTIDE SEQUENCE</scope>
    <source>
        <strain evidence="3">160909Yilan</strain>
    </source>
</reference>
<dbReference type="OrthoDB" id="3124844at2759"/>
<protein>
    <submittedName>
        <fullName evidence="3">Uncharacterized protein</fullName>
    </submittedName>
</protein>
<feature type="compositionally biased region" description="Basic and acidic residues" evidence="1">
    <location>
        <begin position="1"/>
        <end position="11"/>
    </location>
</feature>
<comment type="caution">
    <text evidence="3">The sequence shown here is derived from an EMBL/GenBank/DDBJ whole genome shotgun (WGS) entry which is preliminary data.</text>
</comment>